<feature type="compositionally biased region" description="Polar residues" evidence="1">
    <location>
        <begin position="35"/>
        <end position="44"/>
    </location>
</feature>
<dbReference type="EMBL" id="HACA01008279">
    <property type="protein sequence ID" value="CDW25640.1"/>
    <property type="molecule type" value="Transcribed_RNA"/>
</dbReference>
<feature type="region of interest" description="Disordered" evidence="1">
    <location>
        <begin position="18"/>
        <end position="44"/>
    </location>
</feature>
<accession>A0A0K2TII9</accession>
<name>A0A0K2TII9_LEPSM</name>
<protein>
    <submittedName>
        <fullName evidence="2">Uncharacterized protein</fullName>
    </submittedName>
</protein>
<feature type="compositionally biased region" description="Low complexity" evidence="1">
    <location>
        <begin position="21"/>
        <end position="34"/>
    </location>
</feature>
<evidence type="ECO:0000313" key="2">
    <source>
        <dbReference type="EMBL" id="CDW25640.1"/>
    </source>
</evidence>
<reference evidence="2" key="1">
    <citation type="submission" date="2014-05" db="EMBL/GenBank/DDBJ databases">
        <authorList>
            <person name="Chronopoulou M."/>
        </authorList>
    </citation>
    <scope>NUCLEOTIDE SEQUENCE</scope>
    <source>
        <tissue evidence="2">Whole organism</tissue>
    </source>
</reference>
<evidence type="ECO:0000256" key="1">
    <source>
        <dbReference type="SAM" id="MobiDB-lite"/>
    </source>
</evidence>
<proteinExistence type="predicted"/>
<dbReference type="AlphaFoldDB" id="A0A0K2TII9"/>
<sequence>MESCWLCRFTFTRIRHHRGTSKSASSCWASSSASLTTNNNFSRW</sequence>
<organism evidence="2">
    <name type="scientific">Lepeophtheirus salmonis</name>
    <name type="common">Salmon louse</name>
    <name type="synonym">Caligus salmonis</name>
    <dbReference type="NCBI Taxonomy" id="72036"/>
    <lineage>
        <taxon>Eukaryota</taxon>
        <taxon>Metazoa</taxon>
        <taxon>Ecdysozoa</taxon>
        <taxon>Arthropoda</taxon>
        <taxon>Crustacea</taxon>
        <taxon>Multicrustacea</taxon>
        <taxon>Hexanauplia</taxon>
        <taxon>Copepoda</taxon>
        <taxon>Siphonostomatoida</taxon>
        <taxon>Caligidae</taxon>
        <taxon>Lepeophtheirus</taxon>
    </lineage>
</organism>